<dbReference type="InParanoid" id="A0A061FM93"/>
<gene>
    <name evidence="1" type="ORF">TCM_042516</name>
</gene>
<proteinExistence type="predicted"/>
<evidence type="ECO:0000313" key="1">
    <source>
        <dbReference type="EMBL" id="EOY17797.1"/>
    </source>
</evidence>
<keyword evidence="2" id="KW-1185">Reference proteome</keyword>
<dbReference type="HOGENOM" id="CLU_1996708_0_0_1"/>
<name>A0A061FM93_THECC</name>
<sequence length="125" mass="13958">MVLILYEEPPPPSLYNTTLSPTRSLLSLTNRRHPLETTGFGWKSFFLVEQRKCHFCPATSSTWKSAARASSSNSKAHKISDGTASLCSMSVGDRTLENSCFIVSCKSLWNEKGFVRNKKHLNSCI</sequence>
<dbReference type="Proteomes" id="UP000026915">
    <property type="component" value="Chromosome 10"/>
</dbReference>
<dbReference type="AlphaFoldDB" id="A0A061FM93"/>
<protein>
    <submittedName>
        <fullName evidence="1">Uncharacterized protein</fullName>
    </submittedName>
</protein>
<dbReference type="EMBL" id="CM001888">
    <property type="protein sequence ID" value="EOY17797.1"/>
    <property type="molecule type" value="Genomic_DNA"/>
</dbReference>
<evidence type="ECO:0000313" key="2">
    <source>
        <dbReference type="Proteomes" id="UP000026915"/>
    </source>
</evidence>
<accession>A0A061FM93</accession>
<reference evidence="1 2" key="1">
    <citation type="journal article" date="2013" name="Genome Biol.">
        <title>The genome sequence of the most widely cultivated cacao type and its use to identify candidate genes regulating pod color.</title>
        <authorList>
            <person name="Motamayor J.C."/>
            <person name="Mockaitis K."/>
            <person name="Schmutz J."/>
            <person name="Haiminen N."/>
            <person name="Iii D.L."/>
            <person name="Cornejo O."/>
            <person name="Findley S.D."/>
            <person name="Zheng P."/>
            <person name="Utro F."/>
            <person name="Royaert S."/>
            <person name="Saski C."/>
            <person name="Jenkins J."/>
            <person name="Podicheti R."/>
            <person name="Zhao M."/>
            <person name="Scheffler B.E."/>
            <person name="Stack J.C."/>
            <person name="Feltus F.A."/>
            <person name="Mustiga G.M."/>
            <person name="Amores F."/>
            <person name="Phillips W."/>
            <person name="Marelli J.P."/>
            <person name="May G.D."/>
            <person name="Shapiro H."/>
            <person name="Ma J."/>
            <person name="Bustamante C.D."/>
            <person name="Schnell R.J."/>
            <person name="Main D."/>
            <person name="Gilbert D."/>
            <person name="Parida L."/>
            <person name="Kuhn D.N."/>
        </authorList>
    </citation>
    <scope>NUCLEOTIDE SEQUENCE [LARGE SCALE GENOMIC DNA]</scope>
    <source>
        <strain evidence="2">cv. Matina 1-6</strain>
    </source>
</reference>
<organism evidence="1 2">
    <name type="scientific">Theobroma cacao</name>
    <name type="common">Cacao</name>
    <name type="synonym">Cocoa</name>
    <dbReference type="NCBI Taxonomy" id="3641"/>
    <lineage>
        <taxon>Eukaryota</taxon>
        <taxon>Viridiplantae</taxon>
        <taxon>Streptophyta</taxon>
        <taxon>Embryophyta</taxon>
        <taxon>Tracheophyta</taxon>
        <taxon>Spermatophyta</taxon>
        <taxon>Magnoliopsida</taxon>
        <taxon>eudicotyledons</taxon>
        <taxon>Gunneridae</taxon>
        <taxon>Pentapetalae</taxon>
        <taxon>rosids</taxon>
        <taxon>malvids</taxon>
        <taxon>Malvales</taxon>
        <taxon>Malvaceae</taxon>
        <taxon>Byttnerioideae</taxon>
        <taxon>Theobroma</taxon>
    </lineage>
</organism>
<dbReference type="Gramene" id="EOY17797">
    <property type="protein sequence ID" value="EOY17797"/>
    <property type="gene ID" value="TCM_042516"/>
</dbReference>